<evidence type="ECO:0000256" key="1">
    <source>
        <dbReference type="ARBA" id="ARBA00022729"/>
    </source>
</evidence>
<keyword evidence="1 2" id="KW-0732">Signal</keyword>
<sequence>MKLKKFMFMLIMTALAVVLAACGGDKEETSSTPAESGKESGGESRTFKIAHVVQESHVWNATAVKFGEELEKLSDGRMNVQIFPASQLGAEADMVQQIETGAVEFGFLTNAYMSTREDSLNSWFMPYLFNNLDEAVAMRESEEAKQMLESLSSQGLLGLDFMFAGNRHVLMKDGFAETPEDLKGKKIRIIGSPAMQSYWEKVGAGPVAMPLPEVYTSLQTGVIDGIDIDLDALVTEKYYENAKYLTLTNQMTFPTVIVVSQSVFDQLPAEDQEIVKQAMKTAVDWGVQEAVAREKANLETLKAAGVEVLEDIDNAPFQAVSDEVKKEFSDKSEIVKSFIETVESK</sequence>
<feature type="signal peptide" evidence="2">
    <location>
        <begin position="1"/>
        <end position="20"/>
    </location>
</feature>
<dbReference type="CDD" id="cd13603">
    <property type="entry name" value="PBP2_TRAP_Siap_TeaA_like"/>
    <property type="match status" value="1"/>
</dbReference>
<accession>A0A3S0P385</accession>
<dbReference type="GO" id="GO:0055085">
    <property type="term" value="P:transmembrane transport"/>
    <property type="evidence" value="ECO:0007669"/>
    <property type="project" value="InterPro"/>
</dbReference>
<dbReference type="NCBIfam" id="NF037995">
    <property type="entry name" value="TRAP_S1"/>
    <property type="match status" value="1"/>
</dbReference>
<dbReference type="GO" id="GO:0030288">
    <property type="term" value="C:outer membrane-bounded periplasmic space"/>
    <property type="evidence" value="ECO:0007669"/>
    <property type="project" value="InterPro"/>
</dbReference>
<dbReference type="InterPro" id="IPR038404">
    <property type="entry name" value="TRAP_DctP_sf"/>
</dbReference>
<dbReference type="Gene3D" id="3.40.190.170">
    <property type="entry name" value="Bacterial extracellular solute-binding protein, family 7"/>
    <property type="match status" value="1"/>
</dbReference>
<evidence type="ECO:0000313" key="4">
    <source>
        <dbReference type="Proteomes" id="UP000287910"/>
    </source>
</evidence>
<evidence type="ECO:0000313" key="3">
    <source>
        <dbReference type="EMBL" id="RUL46105.1"/>
    </source>
</evidence>
<comment type="caution">
    <text evidence="3">The sequence shown here is derived from an EMBL/GenBank/DDBJ whole genome shotgun (WGS) entry which is preliminary data.</text>
</comment>
<dbReference type="Pfam" id="PF03480">
    <property type="entry name" value="DctP"/>
    <property type="match status" value="1"/>
</dbReference>
<dbReference type="NCBIfam" id="TIGR00787">
    <property type="entry name" value="dctP"/>
    <property type="match status" value="1"/>
</dbReference>
<keyword evidence="4" id="KW-1185">Reference proteome</keyword>
<dbReference type="InterPro" id="IPR004682">
    <property type="entry name" value="TRAP_DctP"/>
</dbReference>
<proteinExistence type="predicted"/>
<evidence type="ECO:0000256" key="2">
    <source>
        <dbReference type="SAM" id="SignalP"/>
    </source>
</evidence>
<dbReference type="PROSITE" id="PS51257">
    <property type="entry name" value="PROKAR_LIPOPROTEIN"/>
    <property type="match status" value="1"/>
</dbReference>
<organism evidence="3 4">
    <name type="scientific">Lysinibacillus antri</name>
    <dbReference type="NCBI Taxonomy" id="2498145"/>
    <lineage>
        <taxon>Bacteria</taxon>
        <taxon>Bacillati</taxon>
        <taxon>Bacillota</taxon>
        <taxon>Bacilli</taxon>
        <taxon>Bacillales</taxon>
        <taxon>Bacillaceae</taxon>
        <taxon>Lysinibacillus</taxon>
    </lineage>
</organism>
<gene>
    <name evidence="3" type="ORF">EK386_19280</name>
</gene>
<dbReference type="GO" id="GO:0030246">
    <property type="term" value="F:carbohydrate binding"/>
    <property type="evidence" value="ECO:0007669"/>
    <property type="project" value="TreeGrafter"/>
</dbReference>
<protein>
    <submittedName>
        <fullName evidence="3">TRAP transporter substrate-binding protein</fullName>
    </submittedName>
</protein>
<name>A0A3S0P385_9BACI</name>
<dbReference type="AlphaFoldDB" id="A0A3S0P385"/>
<dbReference type="RefSeq" id="WP_126660809.1">
    <property type="nucleotide sequence ID" value="NZ_RYYR01000048.1"/>
</dbReference>
<dbReference type="PANTHER" id="PTHR33376">
    <property type="match status" value="1"/>
</dbReference>
<feature type="chain" id="PRO_5018650087" evidence="2">
    <location>
        <begin position="21"/>
        <end position="345"/>
    </location>
</feature>
<dbReference type="Proteomes" id="UP000287910">
    <property type="component" value="Unassembled WGS sequence"/>
</dbReference>
<dbReference type="InterPro" id="IPR018389">
    <property type="entry name" value="DctP_fam"/>
</dbReference>
<dbReference type="PANTHER" id="PTHR33376:SF2">
    <property type="entry name" value="DICARBOXYLATE-BINDING PERIPLASMIC PROTEIN"/>
    <property type="match status" value="1"/>
</dbReference>
<dbReference type="EMBL" id="RYYR01000048">
    <property type="protein sequence ID" value="RUL46105.1"/>
    <property type="molecule type" value="Genomic_DNA"/>
</dbReference>
<reference evidence="3 4" key="1">
    <citation type="submission" date="2018-12" db="EMBL/GenBank/DDBJ databases">
        <title>Lysinibacillus antri sp. nov., isolated from a cave soil.</title>
        <authorList>
            <person name="Narsing Rao M.P."/>
            <person name="Zhang H."/>
            <person name="Dong Z.-Y."/>
            <person name="Niu X.-K."/>
            <person name="Zhang K."/>
            <person name="Fang B.-Z."/>
            <person name="Kang Y.-Q."/>
            <person name="Xiao M."/>
            <person name="Li W.-J."/>
        </authorList>
    </citation>
    <scope>NUCLEOTIDE SEQUENCE [LARGE SCALE GENOMIC DNA]</scope>
    <source>
        <strain evidence="3 4">SYSU K30002</strain>
    </source>
</reference>
<dbReference type="PIRSF" id="PIRSF006470">
    <property type="entry name" value="DctB"/>
    <property type="match status" value="1"/>
</dbReference>